<accession>A0A194V988</accession>
<dbReference type="OrthoDB" id="2103474at2759"/>
<name>A0A194V988_CYTMA</name>
<protein>
    <submittedName>
        <fullName evidence="2">Uncharacterized protein</fullName>
    </submittedName>
</protein>
<keyword evidence="3" id="KW-1185">Reference proteome</keyword>
<sequence length="223" mass="24987">MTSKLGALVARKVGDQVLGDFSKYFQTEVCLQPFNVSKVAIEIPNKYQEPFYYDDPRSGKKKRKRSKYRAPGVSEHDNKVLASVRKRAWRLDMCLVHCCGFRFGWAAVLELLPVVGDAIGFLLACWVIRKADEIEGGLPPVVRAKMYFFAMIDLVGGLIPLAGVVFDAIYKSNTRTAWLLEDYLVKKAKVEQHGPSSVLAGDIEMGMATPPRQPQKAHKNGRR</sequence>
<keyword evidence="1" id="KW-0472">Membrane</keyword>
<organism evidence="2 3">
    <name type="scientific">Cytospora mali</name>
    <name type="common">Apple Valsa canker fungus</name>
    <name type="synonym">Valsa mali</name>
    <dbReference type="NCBI Taxonomy" id="578113"/>
    <lineage>
        <taxon>Eukaryota</taxon>
        <taxon>Fungi</taxon>
        <taxon>Dikarya</taxon>
        <taxon>Ascomycota</taxon>
        <taxon>Pezizomycotina</taxon>
        <taxon>Sordariomycetes</taxon>
        <taxon>Sordariomycetidae</taxon>
        <taxon>Diaporthales</taxon>
        <taxon>Cytosporaceae</taxon>
        <taxon>Cytospora</taxon>
    </lineage>
</organism>
<dbReference type="Pfam" id="PF13430">
    <property type="entry name" value="DUF4112"/>
    <property type="match status" value="1"/>
</dbReference>
<evidence type="ECO:0000313" key="3">
    <source>
        <dbReference type="Proteomes" id="UP000078576"/>
    </source>
</evidence>
<dbReference type="InterPro" id="IPR025187">
    <property type="entry name" value="DUF4112"/>
</dbReference>
<dbReference type="Proteomes" id="UP000078576">
    <property type="component" value="Unassembled WGS sequence"/>
</dbReference>
<dbReference type="AlphaFoldDB" id="A0A194V988"/>
<evidence type="ECO:0000256" key="1">
    <source>
        <dbReference type="SAM" id="Phobius"/>
    </source>
</evidence>
<dbReference type="EMBL" id="KN714753">
    <property type="protein sequence ID" value="KUI60525.1"/>
    <property type="molecule type" value="Genomic_DNA"/>
</dbReference>
<evidence type="ECO:0000313" key="2">
    <source>
        <dbReference type="EMBL" id="KUI60525.1"/>
    </source>
</evidence>
<dbReference type="PANTHER" id="PTHR35519:SF2">
    <property type="entry name" value="PH DOMAIN PROTEIN"/>
    <property type="match status" value="1"/>
</dbReference>
<proteinExistence type="predicted"/>
<feature type="transmembrane region" description="Helical" evidence="1">
    <location>
        <begin position="148"/>
        <end position="170"/>
    </location>
</feature>
<dbReference type="STRING" id="694573.A0A194V988"/>
<keyword evidence="1" id="KW-1133">Transmembrane helix</keyword>
<feature type="transmembrane region" description="Helical" evidence="1">
    <location>
        <begin position="103"/>
        <end position="128"/>
    </location>
</feature>
<reference evidence="3" key="1">
    <citation type="submission" date="2014-12" db="EMBL/GenBank/DDBJ databases">
        <title>Genome Sequence of Valsa Canker Pathogens Uncovers a Specific Adaption of Colonization on Woody Bark.</title>
        <authorList>
            <person name="Yin Z."/>
            <person name="Liu H."/>
            <person name="Gao X."/>
            <person name="Li Z."/>
            <person name="Song N."/>
            <person name="Ke X."/>
            <person name="Dai Q."/>
            <person name="Wu Y."/>
            <person name="Sun Y."/>
            <person name="Xu J.-R."/>
            <person name="Kang Z.K."/>
            <person name="Wang L."/>
            <person name="Huang L."/>
        </authorList>
    </citation>
    <scope>NUCLEOTIDE SEQUENCE [LARGE SCALE GENOMIC DNA]</scope>
    <source>
        <strain evidence="3">SXYL134</strain>
    </source>
</reference>
<keyword evidence="1" id="KW-0812">Transmembrane</keyword>
<gene>
    <name evidence="2" type="ORF">VP1G_07736</name>
</gene>
<dbReference type="PANTHER" id="PTHR35519">
    <property type="entry name" value="MEMBRANE PROTEINS"/>
    <property type="match status" value="1"/>
</dbReference>